<gene>
    <name evidence="1" type="ORF">AVDCRST_MAG08-4456</name>
</gene>
<sequence>CLARRTTFIGNMRGCGSGSRRVFPARSAAWPRRASASPARSAGWPRRAFVPAKRRCSWAGPWTPPGT</sequence>
<proteinExistence type="predicted"/>
<feature type="non-terminal residue" evidence="1">
    <location>
        <position position="1"/>
    </location>
</feature>
<protein>
    <submittedName>
        <fullName evidence="1">Uncharacterized protein</fullName>
    </submittedName>
</protein>
<accession>A0A6J4JW61</accession>
<dbReference type="AlphaFoldDB" id="A0A6J4JW61"/>
<dbReference type="EMBL" id="CADCTG010000356">
    <property type="protein sequence ID" value="CAA9288816.1"/>
    <property type="molecule type" value="Genomic_DNA"/>
</dbReference>
<reference evidence="1" key="1">
    <citation type="submission" date="2020-02" db="EMBL/GenBank/DDBJ databases">
        <authorList>
            <person name="Meier V. D."/>
        </authorList>
    </citation>
    <scope>NUCLEOTIDE SEQUENCE</scope>
    <source>
        <strain evidence="1">AVDCRST_MAG08</strain>
    </source>
</reference>
<name>A0A6J4JW61_9PROT</name>
<evidence type="ECO:0000313" key="1">
    <source>
        <dbReference type="EMBL" id="CAA9288816.1"/>
    </source>
</evidence>
<organism evidence="1">
    <name type="scientific">uncultured Acetobacteraceae bacterium</name>
    <dbReference type="NCBI Taxonomy" id="169975"/>
    <lineage>
        <taxon>Bacteria</taxon>
        <taxon>Pseudomonadati</taxon>
        <taxon>Pseudomonadota</taxon>
        <taxon>Alphaproteobacteria</taxon>
        <taxon>Acetobacterales</taxon>
        <taxon>Acetobacteraceae</taxon>
        <taxon>environmental samples</taxon>
    </lineage>
</organism>
<feature type="non-terminal residue" evidence="1">
    <location>
        <position position="67"/>
    </location>
</feature>